<protein>
    <submittedName>
        <fullName evidence="1">Uncharacterized protein</fullName>
    </submittedName>
</protein>
<proteinExistence type="predicted"/>
<accession>A0A521FN26</accession>
<dbReference type="EMBL" id="FXTK01000028">
    <property type="protein sequence ID" value="SMO97598.1"/>
    <property type="molecule type" value="Genomic_DNA"/>
</dbReference>
<sequence>MSTLPIIENADTELNSSGFSAVPRLDTAQGHSDFQHAVKQFADNSKSWELLRTHAGRFEAWEKAEFVRFEGCNVR</sequence>
<dbReference type="Proteomes" id="UP000319014">
    <property type="component" value="Unassembled WGS sequence"/>
</dbReference>
<organism evidence="1 2">
    <name type="scientific">Paracoccus laeviglucosivorans</name>
    <dbReference type="NCBI Taxonomy" id="1197861"/>
    <lineage>
        <taxon>Bacteria</taxon>
        <taxon>Pseudomonadati</taxon>
        <taxon>Pseudomonadota</taxon>
        <taxon>Alphaproteobacteria</taxon>
        <taxon>Rhodobacterales</taxon>
        <taxon>Paracoccaceae</taxon>
        <taxon>Paracoccus</taxon>
    </lineage>
</organism>
<name>A0A521FN26_9RHOB</name>
<evidence type="ECO:0000313" key="1">
    <source>
        <dbReference type="EMBL" id="SMO97598.1"/>
    </source>
</evidence>
<reference evidence="1 2" key="1">
    <citation type="submission" date="2017-05" db="EMBL/GenBank/DDBJ databases">
        <authorList>
            <person name="Varghese N."/>
            <person name="Submissions S."/>
        </authorList>
    </citation>
    <scope>NUCLEOTIDE SEQUENCE [LARGE SCALE GENOMIC DNA]</scope>
    <source>
        <strain evidence="1 2">DSM 100094</strain>
    </source>
</reference>
<keyword evidence="2" id="KW-1185">Reference proteome</keyword>
<dbReference type="AlphaFoldDB" id="A0A521FN26"/>
<evidence type="ECO:0000313" key="2">
    <source>
        <dbReference type="Proteomes" id="UP000319014"/>
    </source>
</evidence>
<gene>
    <name evidence="1" type="ORF">SAMN06265221_12832</name>
</gene>